<dbReference type="GO" id="GO:0004386">
    <property type="term" value="F:helicase activity"/>
    <property type="evidence" value="ECO:0007669"/>
    <property type="project" value="InterPro"/>
</dbReference>
<dbReference type="SUPFAM" id="SSF52540">
    <property type="entry name" value="P-loop containing nucleoside triphosphate hydrolases"/>
    <property type="match status" value="1"/>
</dbReference>
<gene>
    <name evidence="2" type="ORF">EB796_019953</name>
</gene>
<dbReference type="Gene3D" id="3.40.50.300">
    <property type="entry name" value="P-loop containing nucleotide triphosphate hydrolases"/>
    <property type="match status" value="1"/>
</dbReference>
<protein>
    <recommendedName>
        <fullName evidence="1">DNA2/NAM7 helicase helicase domain-containing protein</fullName>
    </recommendedName>
</protein>
<keyword evidence="3" id="KW-1185">Reference proteome</keyword>
<dbReference type="AlphaFoldDB" id="A0A7J7J832"/>
<evidence type="ECO:0000313" key="3">
    <source>
        <dbReference type="Proteomes" id="UP000593567"/>
    </source>
</evidence>
<proteinExistence type="predicted"/>
<feature type="domain" description="DNA2/NAM7 helicase helicase" evidence="1">
    <location>
        <begin position="22"/>
        <end position="59"/>
    </location>
</feature>
<accession>A0A7J7J832</accession>
<dbReference type="InterPro" id="IPR027417">
    <property type="entry name" value="P-loop_NTPase"/>
</dbReference>
<dbReference type="InterPro" id="IPR041677">
    <property type="entry name" value="DNA2/NAM7_AAA_11"/>
</dbReference>
<comment type="caution">
    <text evidence="2">The sequence shown here is derived from an EMBL/GenBank/DDBJ whole genome shotgun (WGS) entry which is preliminary data.</text>
</comment>
<name>A0A7J7J832_BUGNE</name>
<dbReference type="OrthoDB" id="2423195at2759"/>
<evidence type="ECO:0000259" key="1">
    <source>
        <dbReference type="Pfam" id="PF13086"/>
    </source>
</evidence>
<sequence length="76" mass="8810">MRRLETDYRFITKDDGVTIPVQYDAFKLALTKEFAIIQGPPGTGKTYVGLKIVETLLYNLYEVPHREKLQSSKYQL</sequence>
<evidence type="ECO:0000313" key="2">
    <source>
        <dbReference type="EMBL" id="KAF6021731.1"/>
    </source>
</evidence>
<organism evidence="2 3">
    <name type="scientific">Bugula neritina</name>
    <name type="common">Brown bryozoan</name>
    <name type="synonym">Sertularia neritina</name>
    <dbReference type="NCBI Taxonomy" id="10212"/>
    <lineage>
        <taxon>Eukaryota</taxon>
        <taxon>Metazoa</taxon>
        <taxon>Spiralia</taxon>
        <taxon>Lophotrochozoa</taxon>
        <taxon>Bryozoa</taxon>
        <taxon>Gymnolaemata</taxon>
        <taxon>Cheilostomatida</taxon>
        <taxon>Flustrina</taxon>
        <taxon>Buguloidea</taxon>
        <taxon>Bugulidae</taxon>
        <taxon>Bugula</taxon>
    </lineage>
</organism>
<dbReference type="Pfam" id="PF13086">
    <property type="entry name" value="AAA_11"/>
    <property type="match status" value="1"/>
</dbReference>
<reference evidence="2" key="1">
    <citation type="submission" date="2020-06" db="EMBL/GenBank/DDBJ databases">
        <title>Draft genome of Bugula neritina, a colonial animal packing powerful symbionts and potential medicines.</title>
        <authorList>
            <person name="Rayko M."/>
        </authorList>
    </citation>
    <scope>NUCLEOTIDE SEQUENCE [LARGE SCALE GENOMIC DNA]</scope>
    <source>
        <strain evidence="2">Kwan_BN1</strain>
    </source>
</reference>
<dbReference type="Proteomes" id="UP000593567">
    <property type="component" value="Unassembled WGS sequence"/>
</dbReference>
<dbReference type="EMBL" id="VXIV02002969">
    <property type="protein sequence ID" value="KAF6021731.1"/>
    <property type="molecule type" value="Genomic_DNA"/>
</dbReference>